<dbReference type="Proteomes" id="UP000051859">
    <property type="component" value="Unassembled WGS sequence"/>
</dbReference>
<name>A0A0R2L3Y0_9LACO</name>
<feature type="compositionally biased region" description="Polar residues" evidence="1">
    <location>
        <begin position="29"/>
        <end position="39"/>
    </location>
</feature>
<protein>
    <recommendedName>
        <fullName evidence="4">XkdX family protein</fullName>
    </recommendedName>
</protein>
<feature type="compositionally biased region" description="Low complexity" evidence="1">
    <location>
        <begin position="40"/>
        <end position="57"/>
    </location>
</feature>
<reference evidence="2 3" key="1">
    <citation type="journal article" date="2015" name="Genome Announc.">
        <title>Expanding the biotechnology potential of lactobacilli through comparative genomics of 213 strains and associated genera.</title>
        <authorList>
            <person name="Sun Z."/>
            <person name="Harris H.M."/>
            <person name="McCann A."/>
            <person name="Guo C."/>
            <person name="Argimon S."/>
            <person name="Zhang W."/>
            <person name="Yang X."/>
            <person name="Jeffery I.B."/>
            <person name="Cooney J.C."/>
            <person name="Kagawa T.F."/>
            <person name="Liu W."/>
            <person name="Song Y."/>
            <person name="Salvetti E."/>
            <person name="Wrobel A."/>
            <person name="Rasinkangas P."/>
            <person name="Parkhill J."/>
            <person name="Rea M.C."/>
            <person name="O'Sullivan O."/>
            <person name="Ritari J."/>
            <person name="Douillard F.P."/>
            <person name="Paul Ross R."/>
            <person name="Yang R."/>
            <person name="Briner A.E."/>
            <person name="Felis G.E."/>
            <person name="de Vos W.M."/>
            <person name="Barrangou R."/>
            <person name="Klaenhammer T.R."/>
            <person name="Caufield P.W."/>
            <person name="Cui Y."/>
            <person name="Zhang H."/>
            <person name="O'Toole P.W."/>
        </authorList>
    </citation>
    <scope>NUCLEOTIDE SEQUENCE [LARGE SCALE GENOMIC DNA]</scope>
    <source>
        <strain evidence="2 3">DSM 18001</strain>
    </source>
</reference>
<organism evidence="2 3">
    <name type="scientific">Pediococcus stilesii</name>
    <dbReference type="NCBI Taxonomy" id="331679"/>
    <lineage>
        <taxon>Bacteria</taxon>
        <taxon>Bacillati</taxon>
        <taxon>Bacillota</taxon>
        <taxon>Bacilli</taxon>
        <taxon>Lactobacillales</taxon>
        <taxon>Lactobacillaceae</taxon>
        <taxon>Pediococcus</taxon>
    </lineage>
</organism>
<gene>
    <name evidence="2" type="ORF">IV81_GL001234</name>
</gene>
<comment type="caution">
    <text evidence="2">The sequence shown here is derived from an EMBL/GenBank/DDBJ whole genome shotgun (WGS) entry which is preliminary data.</text>
</comment>
<evidence type="ECO:0000313" key="3">
    <source>
        <dbReference type="Proteomes" id="UP000051859"/>
    </source>
</evidence>
<accession>A0A0R2L3Y0</accession>
<evidence type="ECO:0008006" key="4">
    <source>
        <dbReference type="Google" id="ProtNLM"/>
    </source>
</evidence>
<proteinExistence type="predicted"/>
<evidence type="ECO:0000256" key="1">
    <source>
        <dbReference type="SAM" id="MobiDB-lite"/>
    </source>
</evidence>
<evidence type="ECO:0000313" key="2">
    <source>
        <dbReference type="EMBL" id="KRN94597.1"/>
    </source>
</evidence>
<keyword evidence="3" id="KW-1185">Reference proteome</keyword>
<feature type="region of interest" description="Disordered" evidence="1">
    <location>
        <begin position="29"/>
        <end position="57"/>
    </location>
</feature>
<dbReference type="EMBL" id="JQBX01000004">
    <property type="protein sequence ID" value="KRN94597.1"/>
    <property type="molecule type" value="Genomic_DNA"/>
</dbReference>
<sequence length="57" mass="6020">MQSYYAMGLYTTADLATLKNGGMITTDEYNQLIGDTTPDSQSTSQSESTSESTSVGA</sequence>
<dbReference type="STRING" id="331679.IV81_GL001234"/>
<dbReference type="PATRIC" id="fig|331679.3.peg.1260"/>
<dbReference type="AlphaFoldDB" id="A0A0R2L3Y0"/>